<feature type="transmembrane region" description="Helical" evidence="5">
    <location>
        <begin position="395"/>
        <end position="412"/>
    </location>
</feature>
<dbReference type="PANTHER" id="PTHR11662:SF331">
    <property type="entry name" value="MAJOR FACILITATOR SUPERFAMILY (MFS) PROFILE DOMAIN-CONTAINING PROTEIN"/>
    <property type="match status" value="1"/>
</dbReference>
<dbReference type="STRING" id="318479.A0A0N4UJF0"/>
<feature type="transmembrane region" description="Helical" evidence="5">
    <location>
        <begin position="338"/>
        <end position="359"/>
    </location>
</feature>
<proteinExistence type="predicted"/>
<dbReference type="EMBL" id="UYYG01000040">
    <property type="protein sequence ID" value="VDN52009.1"/>
    <property type="molecule type" value="Genomic_DNA"/>
</dbReference>
<sequence length="516" mass="56337">MTSTDSDIRSSPEILYRWFPSSRFLTASLLCICYASIHMMNSNMGMAIICMVNSTEYDDNSENILANMPMPIILLSNNSIFDGNNTKVYTIPNLIGAPKVNWSSEEQGYVFGAFNIGLLSMLIIGLIADKINAKYMIIAAMLIASVANFLIGFASSLSVNIAIGGRLLVGVSDALLQPAANSLLTRWFPPSERSYALGLATGGRQIGSLVIMPVAGTLCNQNAFFGGWPSIFYLSASVGLFFIIVFLCIGADKPSKQFLITDSELHFIMKSIACEDAGKKRIERKIKWRPIITSAPVWAGIISVVCHEYPLMTMIMFLPSYLHDVYHYKATENGFLSALPTAALWISKIVSSYLNTLLLQRTNFRRTTISKMLNTVGSAGLSVFLYSVTLLDSKNASLAVVFLCISMAFTGLHTPGCQASLVSIAPAYSGAITGLAFFFVAIAGIVNPIITKWIVQDGSPLQWNLIFYISTIIAFIPVIVFNIWGSADVQRWAIMDERKTKSSSQAAKNAVIPATK</sequence>
<dbReference type="InterPro" id="IPR050382">
    <property type="entry name" value="MFS_Na/Anion_cotransporter"/>
</dbReference>
<dbReference type="WBParaSite" id="DME_0000778501-mRNA-1">
    <property type="protein sequence ID" value="DME_0000778501-mRNA-1"/>
    <property type="gene ID" value="DME_0000778501"/>
</dbReference>
<dbReference type="Proteomes" id="UP000038040">
    <property type="component" value="Unplaced"/>
</dbReference>
<dbReference type="SUPFAM" id="SSF103473">
    <property type="entry name" value="MFS general substrate transporter"/>
    <property type="match status" value="1"/>
</dbReference>
<name>A0A0N4UJF0_DRAME</name>
<comment type="subcellular location">
    <subcellularLocation>
        <location evidence="1">Membrane</location>
        <topology evidence="1">Multi-pass membrane protein</topology>
    </subcellularLocation>
</comment>
<feature type="transmembrane region" description="Helical" evidence="5">
    <location>
        <begin position="465"/>
        <end position="485"/>
    </location>
</feature>
<dbReference type="InterPro" id="IPR011701">
    <property type="entry name" value="MFS"/>
</dbReference>
<evidence type="ECO:0000256" key="4">
    <source>
        <dbReference type="ARBA" id="ARBA00023136"/>
    </source>
</evidence>
<feature type="transmembrane region" description="Helical" evidence="5">
    <location>
        <begin position="108"/>
        <end position="128"/>
    </location>
</feature>
<feature type="transmembrane region" description="Helical" evidence="5">
    <location>
        <begin position="291"/>
        <end position="318"/>
    </location>
</feature>
<dbReference type="GO" id="GO:0016020">
    <property type="term" value="C:membrane"/>
    <property type="evidence" value="ECO:0007669"/>
    <property type="project" value="UniProtKB-SubCell"/>
</dbReference>
<evidence type="ECO:0000313" key="8">
    <source>
        <dbReference type="Proteomes" id="UP000038040"/>
    </source>
</evidence>
<protein>
    <submittedName>
        <fullName evidence="10">MFS domain-containing protein</fullName>
    </submittedName>
</protein>
<accession>A0A0N4UJF0</accession>
<feature type="domain" description="Major facilitator superfamily (MFS) profile" evidence="6">
    <location>
        <begin position="71"/>
        <end position="489"/>
    </location>
</feature>
<dbReference type="InterPro" id="IPR036259">
    <property type="entry name" value="MFS_trans_sf"/>
</dbReference>
<dbReference type="GO" id="GO:0022857">
    <property type="term" value="F:transmembrane transporter activity"/>
    <property type="evidence" value="ECO:0007669"/>
    <property type="project" value="InterPro"/>
</dbReference>
<dbReference type="GO" id="GO:0006820">
    <property type="term" value="P:monoatomic anion transport"/>
    <property type="evidence" value="ECO:0007669"/>
    <property type="project" value="TreeGrafter"/>
</dbReference>
<dbReference type="PROSITE" id="PS50850">
    <property type="entry name" value="MFS"/>
    <property type="match status" value="1"/>
</dbReference>
<dbReference type="OrthoDB" id="2985014at2759"/>
<feature type="transmembrane region" description="Helical" evidence="5">
    <location>
        <begin position="135"/>
        <end position="163"/>
    </location>
</feature>
<reference evidence="10" key="1">
    <citation type="submission" date="2017-02" db="UniProtKB">
        <authorList>
            <consortium name="WormBaseParasite"/>
        </authorList>
    </citation>
    <scope>IDENTIFICATION</scope>
</reference>
<organism evidence="8 10">
    <name type="scientific">Dracunculus medinensis</name>
    <name type="common">Guinea worm</name>
    <dbReference type="NCBI Taxonomy" id="318479"/>
    <lineage>
        <taxon>Eukaryota</taxon>
        <taxon>Metazoa</taxon>
        <taxon>Ecdysozoa</taxon>
        <taxon>Nematoda</taxon>
        <taxon>Chromadorea</taxon>
        <taxon>Rhabditida</taxon>
        <taxon>Spirurina</taxon>
        <taxon>Dracunculoidea</taxon>
        <taxon>Dracunculidae</taxon>
        <taxon>Dracunculus</taxon>
    </lineage>
</organism>
<evidence type="ECO:0000256" key="5">
    <source>
        <dbReference type="SAM" id="Phobius"/>
    </source>
</evidence>
<keyword evidence="3 5" id="KW-1133">Transmembrane helix</keyword>
<dbReference type="FunFam" id="1.20.1250.20:FF:000532">
    <property type="entry name" value="SLC (SoLute Carrier) homolog"/>
    <property type="match status" value="1"/>
</dbReference>
<evidence type="ECO:0000256" key="1">
    <source>
        <dbReference type="ARBA" id="ARBA00004141"/>
    </source>
</evidence>
<keyword evidence="9" id="KW-1185">Reference proteome</keyword>
<dbReference type="Pfam" id="PF07690">
    <property type="entry name" value="MFS_1"/>
    <property type="match status" value="1"/>
</dbReference>
<keyword evidence="4 5" id="KW-0472">Membrane</keyword>
<evidence type="ECO:0000256" key="2">
    <source>
        <dbReference type="ARBA" id="ARBA00022692"/>
    </source>
</evidence>
<feature type="transmembrane region" description="Helical" evidence="5">
    <location>
        <begin position="231"/>
        <end position="251"/>
    </location>
</feature>
<dbReference type="Proteomes" id="UP000274756">
    <property type="component" value="Unassembled WGS sequence"/>
</dbReference>
<feature type="transmembrane region" description="Helical" evidence="5">
    <location>
        <begin position="424"/>
        <end position="445"/>
    </location>
</feature>
<evidence type="ECO:0000259" key="6">
    <source>
        <dbReference type="PROSITE" id="PS50850"/>
    </source>
</evidence>
<keyword evidence="2 5" id="KW-0812">Transmembrane</keyword>
<evidence type="ECO:0000313" key="7">
    <source>
        <dbReference type="EMBL" id="VDN52009.1"/>
    </source>
</evidence>
<feature type="transmembrane region" description="Helical" evidence="5">
    <location>
        <begin position="371"/>
        <end position="389"/>
    </location>
</feature>
<dbReference type="InterPro" id="IPR020846">
    <property type="entry name" value="MFS_dom"/>
</dbReference>
<dbReference type="Gene3D" id="1.20.1250.20">
    <property type="entry name" value="MFS general substrate transporter like domains"/>
    <property type="match status" value="2"/>
</dbReference>
<gene>
    <name evidence="7" type="ORF">DME_LOCUS1982</name>
</gene>
<feature type="transmembrane region" description="Helical" evidence="5">
    <location>
        <begin position="21"/>
        <end position="37"/>
    </location>
</feature>
<dbReference type="PANTHER" id="PTHR11662">
    <property type="entry name" value="SOLUTE CARRIER FAMILY 17"/>
    <property type="match status" value="1"/>
</dbReference>
<evidence type="ECO:0000313" key="10">
    <source>
        <dbReference type="WBParaSite" id="DME_0000778501-mRNA-1"/>
    </source>
</evidence>
<reference evidence="7 9" key="2">
    <citation type="submission" date="2018-11" db="EMBL/GenBank/DDBJ databases">
        <authorList>
            <consortium name="Pathogen Informatics"/>
        </authorList>
    </citation>
    <scope>NUCLEOTIDE SEQUENCE [LARGE SCALE GENOMIC DNA]</scope>
</reference>
<dbReference type="AlphaFoldDB" id="A0A0N4UJF0"/>
<evidence type="ECO:0000313" key="9">
    <source>
        <dbReference type="Proteomes" id="UP000274756"/>
    </source>
</evidence>
<evidence type="ECO:0000256" key="3">
    <source>
        <dbReference type="ARBA" id="ARBA00022989"/>
    </source>
</evidence>